<keyword evidence="1" id="KW-1133">Transmembrane helix</keyword>
<name>A0A2K8C1J4_9BIVA</name>
<reference evidence="2" key="1">
    <citation type="submission" date="2015-03" db="EMBL/GenBank/DDBJ databases">
        <title>Complete M-type mitochondrial genome of freshwater mussel, Unio douglasiae.</title>
        <authorList>
            <person name="Xue T."/>
            <person name="Wang G."/>
            <person name="Li J."/>
        </authorList>
    </citation>
    <scope>NUCLEOTIDE SEQUENCE</scope>
    <source>
        <tissue evidence="2">Gonad</tissue>
    </source>
</reference>
<gene>
    <name evidence="2" type="primary">ATP8</name>
</gene>
<accession>A0A2K8C1J4</accession>
<feature type="transmembrane region" description="Helical" evidence="1">
    <location>
        <begin position="6"/>
        <end position="30"/>
    </location>
</feature>
<evidence type="ECO:0000256" key="1">
    <source>
        <dbReference type="SAM" id="Phobius"/>
    </source>
</evidence>
<dbReference type="AlphaFoldDB" id="A0A2K8C1J4"/>
<evidence type="ECO:0000313" key="2">
    <source>
        <dbReference type="EMBL" id="AKQ78459.1"/>
    </source>
</evidence>
<dbReference type="EMBL" id="KP970613">
    <property type="protein sequence ID" value="AKQ78459.1"/>
    <property type="molecule type" value="Genomic_DNA"/>
</dbReference>
<keyword evidence="1" id="KW-0812">Transmembrane</keyword>
<keyword evidence="1" id="KW-0472">Membrane</keyword>
<keyword evidence="2" id="KW-0496">Mitochondrion</keyword>
<proteinExistence type="predicted"/>
<geneLocation type="mitochondrion" evidence="2"/>
<protein>
    <submittedName>
        <fullName evidence="2">ATP synthase F0 subunit 8</fullName>
    </submittedName>
</protein>
<sequence>MPQLSPVSWVSVFVFVIGMVANMAIPNWWCGADDYKVVQMKSSDLVSCSRMFFWGKNLSKV</sequence>
<organism evidence="2">
    <name type="scientific">Nodularia douglasiae</name>
    <dbReference type="NCBI Taxonomy" id="1830228"/>
    <lineage>
        <taxon>Eukaryota</taxon>
        <taxon>Metazoa</taxon>
        <taxon>Spiralia</taxon>
        <taxon>Lophotrochozoa</taxon>
        <taxon>Mollusca</taxon>
        <taxon>Bivalvia</taxon>
        <taxon>Autobranchia</taxon>
        <taxon>Heteroconchia</taxon>
        <taxon>Palaeoheterodonta</taxon>
        <taxon>Unionida</taxon>
        <taxon>Unionoidea</taxon>
        <taxon>Unionidae</taxon>
        <taxon>Unioninae</taxon>
        <taxon>Nodularia</taxon>
    </lineage>
</organism>